<dbReference type="Proteomes" id="UP001162992">
    <property type="component" value="Chromosome 2"/>
</dbReference>
<gene>
    <name evidence="1" type="ORF">O6H91_02G015500</name>
</gene>
<proteinExistence type="predicted"/>
<evidence type="ECO:0000313" key="1">
    <source>
        <dbReference type="EMBL" id="KAJ7564397.1"/>
    </source>
</evidence>
<reference evidence="2" key="1">
    <citation type="journal article" date="2024" name="Proc. Natl. Acad. Sci. U.S.A.">
        <title>Extraordinary preservation of gene collinearity over three hundred million years revealed in homosporous lycophytes.</title>
        <authorList>
            <person name="Li C."/>
            <person name="Wickell D."/>
            <person name="Kuo L.Y."/>
            <person name="Chen X."/>
            <person name="Nie B."/>
            <person name="Liao X."/>
            <person name="Peng D."/>
            <person name="Ji J."/>
            <person name="Jenkins J."/>
            <person name="Williams M."/>
            <person name="Shu S."/>
            <person name="Plott C."/>
            <person name="Barry K."/>
            <person name="Rajasekar S."/>
            <person name="Grimwood J."/>
            <person name="Han X."/>
            <person name="Sun S."/>
            <person name="Hou Z."/>
            <person name="He W."/>
            <person name="Dai G."/>
            <person name="Sun C."/>
            <person name="Schmutz J."/>
            <person name="Leebens-Mack J.H."/>
            <person name="Li F.W."/>
            <person name="Wang L."/>
        </authorList>
    </citation>
    <scope>NUCLEOTIDE SEQUENCE [LARGE SCALE GENOMIC DNA]</scope>
    <source>
        <strain evidence="2">cv. PW_Plant_1</strain>
    </source>
</reference>
<name>A0ACC2ED75_DIPCM</name>
<protein>
    <submittedName>
        <fullName evidence="1">Uncharacterized protein</fullName>
    </submittedName>
</protein>
<organism evidence="1 2">
    <name type="scientific">Diphasiastrum complanatum</name>
    <name type="common">Issler's clubmoss</name>
    <name type="synonym">Lycopodium complanatum</name>
    <dbReference type="NCBI Taxonomy" id="34168"/>
    <lineage>
        <taxon>Eukaryota</taxon>
        <taxon>Viridiplantae</taxon>
        <taxon>Streptophyta</taxon>
        <taxon>Embryophyta</taxon>
        <taxon>Tracheophyta</taxon>
        <taxon>Lycopodiopsida</taxon>
        <taxon>Lycopodiales</taxon>
        <taxon>Lycopodiaceae</taxon>
        <taxon>Lycopodioideae</taxon>
        <taxon>Diphasiastrum</taxon>
    </lineage>
</organism>
<dbReference type="EMBL" id="CM055093">
    <property type="protein sequence ID" value="KAJ7564397.1"/>
    <property type="molecule type" value="Genomic_DNA"/>
</dbReference>
<keyword evidence="2" id="KW-1185">Reference proteome</keyword>
<comment type="caution">
    <text evidence="1">The sequence shown here is derived from an EMBL/GenBank/DDBJ whole genome shotgun (WGS) entry which is preliminary data.</text>
</comment>
<accession>A0ACC2ED75</accession>
<sequence>MSMASAVAVCSVSVGVSSVGLSARVSSAGNHVCKQRALARSNTVTAVPHLSCKTAKSTCSEFRRLLCPATAAAGRMQAEIDDNSQGNEPDRSSKSTSILCSNCEGNGVILCSQCKGSGINSEDHFGERFKAGTTCWLCRGKRQMLCGDCNGAGFLGGFMSSFEE</sequence>
<evidence type="ECO:0000313" key="2">
    <source>
        <dbReference type="Proteomes" id="UP001162992"/>
    </source>
</evidence>